<organism evidence="2 3">
    <name type="scientific">Hydnum rufescens UP504</name>
    <dbReference type="NCBI Taxonomy" id="1448309"/>
    <lineage>
        <taxon>Eukaryota</taxon>
        <taxon>Fungi</taxon>
        <taxon>Dikarya</taxon>
        <taxon>Basidiomycota</taxon>
        <taxon>Agaricomycotina</taxon>
        <taxon>Agaricomycetes</taxon>
        <taxon>Cantharellales</taxon>
        <taxon>Hydnaceae</taxon>
        <taxon>Hydnum</taxon>
    </lineage>
</organism>
<dbReference type="PANTHER" id="PTHR14187:SF5">
    <property type="entry name" value="HEAT SHOCK 70 KDA PROTEIN 12A"/>
    <property type="match status" value="1"/>
</dbReference>
<feature type="compositionally biased region" description="Polar residues" evidence="1">
    <location>
        <begin position="1"/>
        <end position="35"/>
    </location>
</feature>
<reference evidence="2" key="1">
    <citation type="journal article" date="2020" name="Nat. Commun.">
        <title>Large-scale genome sequencing of mycorrhizal fungi provides insights into the early evolution of symbiotic traits.</title>
        <authorList>
            <person name="Miyauchi S."/>
            <person name="Kiss E."/>
            <person name="Kuo A."/>
            <person name="Drula E."/>
            <person name="Kohler A."/>
            <person name="Sanchez-Garcia M."/>
            <person name="Morin E."/>
            <person name="Andreopoulos B."/>
            <person name="Barry K.W."/>
            <person name="Bonito G."/>
            <person name="Buee M."/>
            <person name="Carver A."/>
            <person name="Chen C."/>
            <person name="Cichocki N."/>
            <person name="Clum A."/>
            <person name="Culley D."/>
            <person name="Crous P.W."/>
            <person name="Fauchery L."/>
            <person name="Girlanda M."/>
            <person name="Hayes R.D."/>
            <person name="Keri Z."/>
            <person name="LaButti K."/>
            <person name="Lipzen A."/>
            <person name="Lombard V."/>
            <person name="Magnuson J."/>
            <person name="Maillard F."/>
            <person name="Murat C."/>
            <person name="Nolan M."/>
            <person name="Ohm R.A."/>
            <person name="Pangilinan J."/>
            <person name="Pereira M.F."/>
            <person name="Perotto S."/>
            <person name="Peter M."/>
            <person name="Pfister S."/>
            <person name="Riley R."/>
            <person name="Sitrit Y."/>
            <person name="Stielow J.B."/>
            <person name="Szollosi G."/>
            <person name="Zifcakova L."/>
            <person name="Stursova M."/>
            <person name="Spatafora J.W."/>
            <person name="Tedersoo L."/>
            <person name="Vaario L.M."/>
            <person name="Yamada A."/>
            <person name="Yan M."/>
            <person name="Wang P."/>
            <person name="Xu J."/>
            <person name="Bruns T."/>
            <person name="Baldrian P."/>
            <person name="Vilgalys R."/>
            <person name="Dunand C."/>
            <person name="Henrissat B."/>
            <person name="Grigoriev I.V."/>
            <person name="Hibbett D."/>
            <person name="Nagy L.G."/>
            <person name="Martin F.M."/>
        </authorList>
    </citation>
    <scope>NUCLEOTIDE SEQUENCE</scope>
    <source>
        <strain evidence="2">UP504</strain>
    </source>
</reference>
<evidence type="ECO:0000313" key="3">
    <source>
        <dbReference type="Proteomes" id="UP000886523"/>
    </source>
</evidence>
<dbReference type="OrthoDB" id="2963168at2759"/>
<dbReference type="SUPFAM" id="SSF53067">
    <property type="entry name" value="Actin-like ATPase domain"/>
    <property type="match status" value="1"/>
</dbReference>
<name>A0A9P6AU75_9AGAM</name>
<evidence type="ECO:0000256" key="1">
    <source>
        <dbReference type="SAM" id="MobiDB-lite"/>
    </source>
</evidence>
<dbReference type="EMBL" id="MU128996">
    <property type="protein sequence ID" value="KAF9511772.1"/>
    <property type="molecule type" value="Genomic_DNA"/>
</dbReference>
<dbReference type="InterPro" id="IPR043129">
    <property type="entry name" value="ATPase_NBD"/>
</dbReference>
<gene>
    <name evidence="2" type="ORF">BS47DRAFT_1486686</name>
</gene>
<protein>
    <recommendedName>
        <fullName evidence="4">Actin-like ATPase domain-containing protein</fullName>
    </recommendedName>
</protein>
<proteinExistence type="predicted"/>
<evidence type="ECO:0000313" key="2">
    <source>
        <dbReference type="EMBL" id="KAF9511772.1"/>
    </source>
</evidence>
<feature type="region of interest" description="Disordered" evidence="1">
    <location>
        <begin position="1"/>
        <end position="48"/>
    </location>
</feature>
<comment type="caution">
    <text evidence="2">The sequence shown here is derived from an EMBL/GenBank/DDBJ whole genome shotgun (WGS) entry which is preliminary data.</text>
</comment>
<accession>A0A9P6AU75</accession>
<dbReference type="PANTHER" id="PTHR14187">
    <property type="entry name" value="ALPHA KINASE/ELONGATION FACTOR 2 KINASE"/>
    <property type="match status" value="1"/>
</dbReference>
<keyword evidence="3" id="KW-1185">Reference proteome</keyword>
<dbReference type="Proteomes" id="UP000886523">
    <property type="component" value="Unassembled WGS sequence"/>
</dbReference>
<evidence type="ECO:0008006" key="4">
    <source>
        <dbReference type="Google" id="ProtNLM"/>
    </source>
</evidence>
<dbReference type="Gene3D" id="3.30.420.40">
    <property type="match status" value="1"/>
</dbReference>
<dbReference type="AlphaFoldDB" id="A0A9P6AU75"/>
<sequence>MPLDSVTHSQTRPSHPRNSQLQNAATPSIQDSNSAKPGPQHPTSPILLETSTSTHSTLDHQRAASFHPLHYSEYIPDPHRPNPSLHLPEIYPPPDAVPVANSPSHHIKYFVAIDFGAVSSGVSYAASTSGDMHQILIPTCLVYDALGHVRAWGLEAKDLSLKRGWVQAVVKYEFSAKDCPGLQIASGGPPKNAVDVVADYLACLWMYMESQVHRENGLSSLSYAEVYLTVLSAWDLHVSLLLQEAAIKARLVVQHSESGDIYWQDRVHIILETEASVIHPFLSPAFKFHQEQVLTICDVGGATVIAEVTPRSGSYWGSLFLDLNFRKLVEACLAAHPVHLDEASLAHFNAVLDDPAVGLHNGELVIPGDVLRREVFDPIIKEVLHSIATHVQASHNQFGPSIGSIIRPADGDVALCRGGARFGIGSLVSSVIQPQNVFRHMVLVEYIVRRGAIVTKGSRSELRLRKFCSSQYDRTFDLVLYTSTGDQTRRYFDEEGGEELCRCRIDLETYPSFLEQFTHSSHRPYRLSIWPRIDASSNPYVILLKWCKDLNGAISSTSQLISPAPPSADMATVWEIEDFLSNRTRHGIQAQIAFVTPLPLETLRDLLLMPGNEHRRAEKILHVPAPTVRVKMGRKMYDDDENEAYVDKLIVFTVW</sequence>